<evidence type="ECO:0000256" key="1">
    <source>
        <dbReference type="ARBA" id="ARBA00004141"/>
    </source>
</evidence>
<dbReference type="Gene3D" id="1.10.238.10">
    <property type="entry name" value="EF-hand"/>
    <property type="match status" value="1"/>
</dbReference>
<dbReference type="InterPro" id="IPR027359">
    <property type="entry name" value="Volt_channel_dom_sf"/>
</dbReference>
<dbReference type="SUPFAM" id="SSF47473">
    <property type="entry name" value="EF-hand"/>
    <property type="match status" value="1"/>
</dbReference>
<dbReference type="Gene3D" id="1.10.287.70">
    <property type="match status" value="3"/>
</dbReference>
<evidence type="ECO:0000256" key="7">
    <source>
        <dbReference type="ARBA" id="ARBA00022837"/>
    </source>
</evidence>
<dbReference type="EMBL" id="GIBP01000205">
    <property type="protein sequence ID" value="NDV29174.1"/>
    <property type="molecule type" value="Transcribed_RNA"/>
</dbReference>
<feature type="transmembrane region" description="Helical" evidence="14">
    <location>
        <begin position="147"/>
        <end position="173"/>
    </location>
</feature>
<dbReference type="AlphaFoldDB" id="A0A6B2KWL0"/>
<evidence type="ECO:0000256" key="11">
    <source>
        <dbReference type="ARBA" id="ARBA00023136"/>
    </source>
</evidence>
<accession>A0A6B2KWL0</accession>
<feature type="domain" description="EF-hand" evidence="15">
    <location>
        <begin position="872"/>
        <end position="907"/>
    </location>
</feature>
<dbReference type="PANTHER" id="PTHR45628:SF7">
    <property type="entry name" value="VOLTAGE-DEPENDENT CALCIUM CHANNEL TYPE A SUBUNIT ALPHA-1"/>
    <property type="match status" value="1"/>
</dbReference>
<dbReference type="InterPro" id="IPR002048">
    <property type="entry name" value="EF_hand_dom"/>
</dbReference>
<keyword evidence="6 14" id="KW-0812">Transmembrane</keyword>
<dbReference type="InterPro" id="IPR005821">
    <property type="entry name" value="Ion_trans_dom"/>
</dbReference>
<organism evidence="16">
    <name type="scientific">Arcella intermedia</name>
    <dbReference type="NCBI Taxonomy" id="1963864"/>
    <lineage>
        <taxon>Eukaryota</taxon>
        <taxon>Amoebozoa</taxon>
        <taxon>Tubulinea</taxon>
        <taxon>Elardia</taxon>
        <taxon>Arcellinida</taxon>
        <taxon>Sphaerothecina</taxon>
        <taxon>Arcellidae</taxon>
        <taxon>Arcella</taxon>
    </lineage>
</organism>
<dbReference type="SUPFAM" id="SSF81324">
    <property type="entry name" value="Voltage-gated potassium channels"/>
    <property type="match status" value="3"/>
</dbReference>
<keyword evidence="8" id="KW-0851">Voltage-gated channel</keyword>
<evidence type="ECO:0000259" key="15">
    <source>
        <dbReference type="PROSITE" id="PS50222"/>
    </source>
</evidence>
<sequence>MILKWIAFGVRGYFKENINIFDFVIVLSSIIEIILALAVQVHSGLIVLRTFRLFRVFKLIKSWKGLRDILTTIIVSLGSLAYLTILMCIFILVFALAGRQLFAGKLGDPDIVRTNYDTLFDAFTTTFQLITGDNWSNILFQVMEVNVWGSLFVSLNFAFGQYVLISLFVGMLLSKFEDSAPKLKLAKDDQGNKLLVEFSGSSSTEFSDIVDNTADRVVALDEIQKSSSRSIKVKKVMDKNQQSKVRYYYDGRVKFIKGENPLLLQGKSLFIFGPYNPIRYNLWKILTYMTPKCWGERELFNVFDAVITFIISLNIVNMIIEHSIYIEEQYMHIFNTIEYVFASIYVMEMIVKVISMGLFFEKNAYLKNSWNVFDCVVVIISIFSLIFPSVQFLKSLRSIRILQVLSRFDQTRVVVKAIGKAIPAVSNVFIVLILFWYIFAVVGLNLFGGQFWSCNDNNVTTREECTGYYNDGSSPDANVSRIWSTPPQNFDNIGYAIVTLFQIVTLSDSFSIMYATQDVNGVGNQPVINKNRMNGLYVIVFIVVGAFFSLNLFTSMVIHHFKMIRNQESGSAWLTSKQRKWIQVQAVLQLASPTSTLNPPYDGKLEFLNVLLPIAIHPFFENFILLCILFNTVILAVPHYHMDTHIYDLLEHMNLALLITFTLEAVFKIVAFSPKQYFGPPRRYFKLTWNKFDFLIVIGSLLGHLGASNATVINVARLFRMARIIRLIKKLSGLNRVFTTFIRSIPFILNIMTIVITDYFIFGIIGVSLMKGIQFGDASEINWWANFNTLPDALLTLFRISTFDGWPALAWSAAGYYCTPGPGVVCGNTWYIIYFVLFIITQTNIIMNLFLAILIENFTTMQQRDEKASKIAAFRKFKETWQSVDRRATGFINVDELVRILMSIGEPLGFSGNITQGEIIEELEKMKIYLYNENQINFYDLLRGLTIRSLKIDLSKLDILEIEEYTKGRTNTTVAQYYREESAKIKSVYTEEEKMKHKNDDFFYQRNNETSSCGEEEEYSKVEDSISVDLKINENEQEEQSMTSNLSSFSKPILDPREEIELFDREAFKERKKLRRKLEKKLHILSQQLEEEEKRWKKNNFLKKVWKD</sequence>
<proteinExistence type="predicted"/>
<evidence type="ECO:0000256" key="6">
    <source>
        <dbReference type="ARBA" id="ARBA00022692"/>
    </source>
</evidence>
<evidence type="ECO:0000256" key="9">
    <source>
        <dbReference type="ARBA" id="ARBA00022989"/>
    </source>
</evidence>
<keyword evidence="7" id="KW-0106">Calcium</keyword>
<feature type="transmembrane region" description="Helical" evidence="14">
    <location>
        <begin position="69"/>
        <end position="97"/>
    </location>
</feature>
<keyword evidence="2" id="KW-0813">Transport</keyword>
<keyword evidence="4" id="KW-0109">Calcium transport</keyword>
<dbReference type="InterPro" id="IPR011992">
    <property type="entry name" value="EF-hand-dom_pair"/>
</dbReference>
<dbReference type="Gene3D" id="1.20.120.350">
    <property type="entry name" value="Voltage-gated potassium channels. Chain C"/>
    <property type="match status" value="3"/>
</dbReference>
<evidence type="ECO:0000256" key="2">
    <source>
        <dbReference type="ARBA" id="ARBA00022448"/>
    </source>
</evidence>
<keyword evidence="5" id="KW-0107">Calcium channel</keyword>
<evidence type="ECO:0000313" key="16">
    <source>
        <dbReference type="EMBL" id="NDV29174.1"/>
    </source>
</evidence>
<evidence type="ECO:0000256" key="14">
    <source>
        <dbReference type="SAM" id="Phobius"/>
    </source>
</evidence>
<dbReference type="GO" id="GO:0008331">
    <property type="term" value="F:high voltage-gated calcium channel activity"/>
    <property type="evidence" value="ECO:0007669"/>
    <property type="project" value="TreeGrafter"/>
</dbReference>
<keyword evidence="11 14" id="KW-0472">Membrane</keyword>
<dbReference type="Pfam" id="PF00520">
    <property type="entry name" value="Ion_trans"/>
    <property type="match status" value="3"/>
</dbReference>
<evidence type="ECO:0000256" key="3">
    <source>
        <dbReference type="ARBA" id="ARBA00022553"/>
    </source>
</evidence>
<feature type="transmembrane region" description="Helical" evidence="14">
    <location>
        <begin position="299"/>
        <end position="320"/>
    </location>
</feature>
<keyword evidence="10" id="KW-0406">Ion transport</keyword>
<evidence type="ECO:0000256" key="4">
    <source>
        <dbReference type="ARBA" id="ARBA00022568"/>
    </source>
</evidence>
<feature type="transmembrane region" description="Helical" evidence="14">
    <location>
        <begin position="694"/>
        <end position="719"/>
    </location>
</feature>
<protein>
    <recommendedName>
        <fullName evidence="15">EF-hand domain-containing protein</fullName>
    </recommendedName>
</protein>
<dbReference type="PANTHER" id="PTHR45628">
    <property type="entry name" value="VOLTAGE-DEPENDENT CALCIUM CHANNEL TYPE A SUBUNIT ALPHA-1"/>
    <property type="match status" value="1"/>
</dbReference>
<feature type="transmembrane region" description="Helical" evidence="14">
    <location>
        <begin position="655"/>
        <end position="674"/>
    </location>
</feature>
<keyword evidence="13" id="KW-0407">Ion channel</keyword>
<evidence type="ECO:0000256" key="5">
    <source>
        <dbReference type="ARBA" id="ARBA00022673"/>
    </source>
</evidence>
<feature type="transmembrane region" description="Helical" evidence="14">
    <location>
        <begin position="536"/>
        <end position="558"/>
    </location>
</feature>
<keyword evidence="9 14" id="KW-1133">Transmembrane helix</keyword>
<dbReference type="GO" id="GO:0005509">
    <property type="term" value="F:calcium ion binding"/>
    <property type="evidence" value="ECO:0007669"/>
    <property type="project" value="InterPro"/>
</dbReference>
<feature type="transmembrane region" description="Helical" evidence="14">
    <location>
        <begin position="740"/>
        <end position="762"/>
    </location>
</feature>
<dbReference type="GO" id="GO:0098703">
    <property type="term" value="P:calcium ion import across plasma membrane"/>
    <property type="evidence" value="ECO:0007669"/>
    <property type="project" value="TreeGrafter"/>
</dbReference>
<dbReference type="PROSITE" id="PS50222">
    <property type="entry name" value="EF_HAND_2"/>
    <property type="match status" value="1"/>
</dbReference>
<comment type="subcellular location">
    <subcellularLocation>
        <location evidence="1">Membrane</location>
        <topology evidence="1">Multi-pass membrane protein</topology>
    </subcellularLocation>
</comment>
<feature type="transmembrane region" description="Helical" evidence="14">
    <location>
        <begin position="428"/>
        <end position="447"/>
    </location>
</feature>
<dbReference type="PRINTS" id="PR00169">
    <property type="entry name" value="KCHANNEL"/>
</dbReference>
<name>A0A6B2KWL0_9EUKA</name>
<evidence type="ECO:0000256" key="13">
    <source>
        <dbReference type="ARBA" id="ARBA00023303"/>
    </source>
</evidence>
<keyword evidence="12" id="KW-0325">Glycoprotein</keyword>
<evidence type="ECO:0000256" key="8">
    <source>
        <dbReference type="ARBA" id="ARBA00022882"/>
    </source>
</evidence>
<keyword evidence="3" id="KW-0597">Phosphoprotein</keyword>
<evidence type="ECO:0000256" key="10">
    <source>
        <dbReference type="ARBA" id="ARBA00023065"/>
    </source>
</evidence>
<feature type="transmembrane region" description="Helical" evidence="14">
    <location>
        <begin position="831"/>
        <end position="855"/>
    </location>
</feature>
<reference evidence="16" key="1">
    <citation type="journal article" date="2020" name="J. Eukaryot. Microbiol.">
        <title>De novo Sequencing, Assembly and Annotation of the Transcriptome for the Free-Living Testate Amoeba Arcella intermedia.</title>
        <authorList>
            <person name="Ribeiro G.M."/>
            <person name="Porfirio-Sousa A.L."/>
            <person name="Maurer-Alcala X.X."/>
            <person name="Katz L.A."/>
            <person name="Lahr D.J.G."/>
        </authorList>
    </citation>
    <scope>NUCLEOTIDE SEQUENCE</scope>
</reference>
<feature type="transmembrane region" description="Helical" evidence="14">
    <location>
        <begin position="372"/>
        <end position="393"/>
    </location>
</feature>
<dbReference type="InterPro" id="IPR050599">
    <property type="entry name" value="VDCC_alpha-1_subunit"/>
</dbReference>
<evidence type="ECO:0000256" key="12">
    <source>
        <dbReference type="ARBA" id="ARBA00023180"/>
    </source>
</evidence>
<feature type="transmembrane region" description="Helical" evidence="14">
    <location>
        <begin position="20"/>
        <end position="48"/>
    </location>
</feature>
<dbReference type="GO" id="GO:0005891">
    <property type="term" value="C:voltage-gated calcium channel complex"/>
    <property type="evidence" value="ECO:0007669"/>
    <property type="project" value="TreeGrafter"/>
</dbReference>
<feature type="transmembrane region" description="Helical" evidence="14">
    <location>
        <begin position="340"/>
        <end position="360"/>
    </location>
</feature>
<feature type="transmembrane region" description="Helical" evidence="14">
    <location>
        <begin position="610"/>
        <end position="634"/>
    </location>
</feature>